<feature type="domain" description="Gfo/Idh/MocA-like oxidoreductase bacterial type C-terminal" evidence="2">
    <location>
        <begin position="275"/>
        <end position="350"/>
    </location>
</feature>
<dbReference type="Pfam" id="PF19051">
    <property type="entry name" value="GFO_IDH_MocA_C2"/>
    <property type="match status" value="1"/>
</dbReference>
<feature type="domain" description="Gfo/Idh/MocA-like oxidoreductase N-terminal" evidence="1">
    <location>
        <begin position="147"/>
        <end position="229"/>
    </location>
</feature>
<gene>
    <name evidence="3" type="ORF">HRJ53_26750</name>
</gene>
<dbReference type="Proteomes" id="UP000567293">
    <property type="component" value="Unassembled WGS sequence"/>
</dbReference>
<proteinExistence type="predicted"/>
<dbReference type="SUPFAM" id="SSF55347">
    <property type="entry name" value="Glyceraldehyde-3-phosphate dehydrogenase-like, C-terminal domain"/>
    <property type="match status" value="1"/>
</dbReference>
<dbReference type="InterPro" id="IPR000683">
    <property type="entry name" value="Gfo/Idh/MocA-like_OxRdtase_N"/>
</dbReference>
<dbReference type="PANTHER" id="PTHR43818:SF10">
    <property type="entry name" value="NADH-DEPENDENT DEHYDROGENASE-RELATED"/>
    <property type="match status" value="1"/>
</dbReference>
<dbReference type="Gene3D" id="3.30.360.10">
    <property type="entry name" value="Dihydrodipicolinate Reductase, domain 2"/>
    <property type="match status" value="1"/>
</dbReference>
<dbReference type="Pfam" id="PF01408">
    <property type="entry name" value="GFO_IDH_MocA"/>
    <property type="match status" value="1"/>
</dbReference>
<reference evidence="3" key="1">
    <citation type="submission" date="2020-06" db="EMBL/GenBank/DDBJ databases">
        <title>Legume-microbial interactions unlock mineral nutrients during tropical forest succession.</title>
        <authorList>
            <person name="Epihov D.Z."/>
        </authorList>
    </citation>
    <scope>NUCLEOTIDE SEQUENCE [LARGE SCALE GENOMIC DNA]</scope>
    <source>
        <strain evidence="3">Pan2503</strain>
    </source>
</reference>
<evidence type="ECO:0000313" key="4">
    <source>
        <dbReference type="Proteomes" id="UP000567293"/>
    </source>
</evidence>
<evidence type="ECO:0000313" key="3">
    <source>
        <dbReference type="EMBL" id="MBA0088603.1"/>
    </source>
</evidence>
<evidence type="ECO:0000259" key="1">
    <source>
        <dbReference type="Pfam" id="PF01408"/>
    </source>
</evidence>
<dbReference type="InterPro" id="IPR043906">
    <property type="entry name" value="Gfo/Idh/MocA_OxRdtase_bact_C"/>
</dbReference>
<comment type="caution">
    <text evidence="3">The sequence shown here is derived from an EMBL/GenBank/DDBJ whole genome shotgun (WGS) entry which is preliminary data.</text>
</comment>
<dbReference type="SUPFAM" id="SSF51735">
    <property type="entry name" value="NAD(P)-binding Rossmann-fold domains"/>
    <property type="match status" value="2"/>
</dbReference>
<protein>
    <submittedName>
        <fullName evidence="3">Gfo/Idh/MocA family oxidoreductase</fullName>
    </submittedName>
</protein>
<dbReference type="GO" id="GO:0016491">
    <property type="term" value="F:oxidoreductase activity"/>
    <property type="evidence" value="ECO:0007669"/>
    <property type="project" value="UniProtKB-KW"/>
</dbReference>
<dbReference type="EMBL" id="JACDQQ010002588">
    <property type="protein sequence ID" value="MBA0088603.1"/>
    <property type="molecule type" value="Genomic_DNA"/>
</dbReference>
<organism evidence="3 4">
    <name type="scientific">Candidatus Acidiferrum panamense</name>
    <dbReference type="NCBI Taxonomy" id="2741543"/>
    <lineage>
        <taxon>Bacteria</taxon>
        <taxon>Pseudomonadati</taxon>
        <taxon>Acidobacteriota</taxon>
        <taxon>Terriglobia</taxon>
        <taxon>Candidatus Acidiferrales</taxon>
        <taxon>Candidatus Acidiferrum</taxon>
    </lineage>
</organism>
<dbReference type="InterPro" id="IPR036291">
    <property type="entry name" value="NAD(P)-bd_dom_sf"/>
</dbReference>
<dbReference type="Gene3D" id="3.40.50.720">
    <property type="entry name" value="NAD(P)-binding Rossmann-like Domain"/>
    <property type="match status" value="1"/>
</dbReference>
<accession>A0A7V8SZY8</accession>
<sequence length="520" mass="57577">MKTTQIGEAKPGTPLSRRKFLERGAGAALALTVVPRHVWGGPGHVPPSDKVNIAFIGVGSQGLRVMLHFLKQPDVQGVAVCDPNKASADYPQWDTHEFSKSVRELIGVDSGWDWLSPDQALPLTHALKVTSGVAGREPCQQIVNAYYAARQPSGKYNGCAAYRDYRELLEKQKDVDAVVVCTTDNLHAAVSAAAMKRRKHVFCQKPLTRTIYEARRLAEIARETGVATQIAVGNQASEATRSLCEWIWNGAIGPVREVQNWSTRPFWPQAIERPSQPQPVPEGLDWDLWLGPAPERIFNHAYLPFVWRGWTDFGCGALGDMGSYSFDTIFRVLKLEAPASVEASSTDRYDETYPLASIVRYHFAPRPDMPAVDFSWFDGGLRPPTPEELLENPPAKTGDAEEDNEGLLFIGDRGKILCGFSGAHPRLIPQAKMDAYKQPPKTLPRSPGNEREWLDACKGGKVKPGGNFEFSGMVTETLQLGNLALRAAQRLEWDRANLKVLNSEAAQKMVAPERRKGWEL</sequence>
<dbReference type="GO" id="GO:0000166">
    <property type="term" value="F:nucleotide binding"/>
    <property type="evidence" value="ECO:0007669"/>
    <property type="project" value="InterPro"/>
</dbReference>
<name>A0A7V8SZY8_9BACT</name>
<dbReference type="PANTHER" id="PTHR43818">
    <property type="entry name" value="BCDNA.GH03377"/>
    <property type="match status" value="1"/>
</dbReference>
<evidence type="ECO:0000259" key="2">
    <source>
        <dbReference type="Pfam" id="PF19051"/>
    </source>
</evidence>
<dbReference type="InterPro" id="IPR050463">
    <property type="entry name" value="Gfo/Idh/MocA_oxidrdct_glycsds"/>
</dbReference>
<dbReference type="AlphaFoldDB" id="A0A7V8SZY8"/>
<keyword evidence="4" id="KW-1185">Reference proteome</keyword>